<reference evidence="6" key="1">
    <citation type="submission" date="2016-10" db="EMBL/GenBank/DDBJ databases">
        <authorList>
            <person name="Varghese N."/>
        </authorList>
    </citation>
    <scope>NUCLEOTIDE SEQUENCE [LARGE SCALE GENOMIC DNA]</scope>
    <source>
        <strain evidence="6">DSM 17980</strain>
    </source>
</reference>
<comment type="subunit">
    <text evidence="2">Homodimer.</text>
</comment>
<accession>A0A1I7FHM5</accession>
<dbReference type="RefSeq" id="WP_083430058.1">
    <property type="nucleotide sequence ID" value="NZ_FPBV01000001.1"/>
</dbReference>
<dbReference type="PANTHER" id="PTHR32268:SF11">
    <property type="entry name" value="HOMOSERINE O-ACETYLTRANSFERASE"/>
    <property type="match status" value="1"/>
</dbReference>
<dbReference type="GO" id="GO:0009092">
    <property type="term" value="P:homoserine metabolic process"/>
    <property type="evidence" value="ECO:0007669"/>
    <property type="project" value="TreeGrafter"/>
</dbReference>
<feature type="domain" description="AB hydrolase-1" evidence="4">
    <location>
        <begin position="71"/>
        <end position="373"/>
    </location>
</feature>
<dbReference type="InterPro" id="IPR008220">
    <property type="entry name" value="HAT_MetX-like"/>
</dbReference>
<evidence type="ECO:0000313" key="5">
    <source>
        <dbReference type="EMBL" id="SFU35667.1"/>
    </source>
</evidence>
<evidence type="ECO:0000256" key="3">
    <source>
        <dbReference type="PIRSR" id="PIRSR000443-1"/>
    </source>
</evidence>
<dbReference type="PIRSF" id="PIRSF000443">
    <property type="entry name" value="Homoser_Ac_trans"/>
    <property type="match status" value="1"/>
</dbReference>
<dbReference type="EC" id="2.3.1.31" evidence="2"/>
<dbReference type="InterPro" id="IPR029058">
    <property type="entry name" value="AB_hydrolase_fold"/>
</dbReference>
<evidence type="ECO:0000256" key="2">
    <source>
        <dbReference type="HAMAP-Rule" id="MF_00296"/>
    </source>
</evidence>
<keyword evidence="6" id="KW-1185">Reference proteome</keyword>
<dbReference type="Proteomes" id="UP000183508">
    <property type="component" value="Unassembled WGS sequence"/>
</dbReference>
<gene>
    <name evidence="2" type="primary">metXA</name>
    <name evidence="5" type="ORF">SAMN05421543_101259</name>
</gene>
<protein>
    <recommendedName>
        <fullName evidence="2">Homoserine O-acetyltransferase</fullName>
        <shortName evidence="2">HAT</shortName>
        <ecNumber evidence="2">2.3.1.31</ecNumber>
    </recommendedName>
    <alternativeName>
        <fullName evidence="2">Homoserine transacetylase</fullName>
        <shortName evidence="2">HTA</shortName>
    </alternativeName>
</protein>
<dbReference type="OrthoDB" id="9800754at2"/>
<dbReference type="GO" id="GO:0005737">
    <property type="term" value="C:cytoplasm"/>
    <property type="evidence" value="ECO:0007669"/>
    <property type="project" value="UniProtKB-SubCell"/>
</dbReference>
<keyword evidence="2" id="KW-0028">Amino-acid biosynthesis</keyword>
<evidence type="ECO:0000313" key="6">
    <source>
        <dbReference type="Proteomes" id="UP000183508"/>
    </source>
</evidence>
<keyword evidence="2" id="KW-0012">Acyltransferase</keyword>
<comment type="pathway">
    <text evidence="2">Amino-acid biosynthesis; L-methionine biosynthesis via de novo pathway; O-acetyl-L-homoserine from L-homoserine: step 1/1.</text>
</comment>
<feature type="binding site" evidence="2">
    <location>
        <position position="242"/>
    </location>
    <ligand>
        <name>substrate</name>
    </ligand>
</feature>
<comment type="catalytic activity">
    <reaction evidence="2">
        <text>L-homoserine + acetyl-CoA = O-acetyl-L-homoserine + CoA</text>
        <dbReference type="Rhea" id="RHEA:13701"/>
        <dbReference type="ChEBI" id="CHEBI:57287"/>
        <dbReference type="ChEBI" id="CHEBI:57288"/>
        <dbReference type="ChEBI" id="CHEBI:57476"/>
        <dbReference type="ChEBI" id="CHEBI:57716"/>
        <dbReference type="EC" id="2.3.1.31"/>
    </reaction>
</comment>
<sequence length="392" mass="42611">MAETLQVRRTTGSAALQWAALSTGQRPDTEAGQHACGWFHLDDVVFECGALLPRVRVYFETWGRLNAAADNAVVVCHALTGDAHAADGGGRPGWWSGLIGPGRAIDTNRYFVIASNVIGGCAGSTGPSDLAEDGRPYAMRFPAVTVRDMVAVQMRLLDALGVRELALVIGGSLGGMQAWEWAVMASGRVRHTIAIAAHPAFPPLGIGYNEAMRMAIMADADWQNGEYYGTGRTPQAGLAAARAIGMLTYRTDLLFEERFGRRTAEAGDGAPASPRFAVESYLRHQGDKLNRRFDANSYLYLTRAMDSHDIGRGRGGMEAALRQVRGRLTVIGIDTDYLYAPRDLRRAARLAADCGVASSYRELSSKYGHDAFLIEFEPLSRMVEEALREPVR</sequence>
<dbReference type="PANTHER" id="PTHR32268">
    <property type="entry name" value="HOMOSERINE O-ACETYLTRANSFERASE"/>
    <property type="match status" value="1"/>
</dbReference>
<proteinExistence type="inferred from homology"/>
<dbReference type="eggNOG" id="COG2021">
    <property type="taxonomic scope" value="Bacteria"/>
</dbReference>
<dbReference type="EMBL" id="FPBV01000001">
    <property type="protein sequence ID" value="SFU35667.1"/>
    <property type="molecule type" value="Genomic_DNA"/>
</dbReference>
<comment type="subcellular location">
    <subcellularLocation>
        <location evidence="2">Cytoplasm</location>
    </subcellularLocation>
</comment>
<evidence type="ECO:0000256" key="1">
    <source>
        <dbReference type="ARBA" id="ARBA00022679"/>
    </source>
</evidence>
<dbReference type="UniPathway" id="UPA00051">
    <property type="reaction ID" value="UER00074"/>
</dbReference>
<comment type="function">
    <text evidence="2">Transfers an acetyl group from acetyl-CoA to L-homoserine, forming acetyl-L-homoserine.</text>
</comment>
<keyword evidence="2" id="KW-0963">Cytoplasm</keyword>
<comment type="caution">
    <text evidence="2">Lacks conserved residue(s) required for the propagation of feature annotation.</text>
</comment>
<dbReference type="Pfam" id="PF00561">
    <property type="entry name" value="Abhydrolase_1"/>
    <property type="match status" value="1"/>
</dbReference>
<dbReference type="AlphaFoldDB" id="A0A1I7FHM5"/>
<organism evidence="5 6">
    <name type="scientific">Alicyclobacillus macrosporangiidus</name>
    <dbReference type="NCBI Taxonomy" id="392015"/>
    <lineage>
        <taxon>Bacteria</taxon>
        <taxon>Bacillati</taxon>
        <taxon>Bacillota</taxon>
        <taxon>Bacilli</taxon>
        <taxon>Bacillales</taxon>
        <taxon>Alicyclobacillaceae</taxon>
        <taxon>Alicyclobacillus</taxon>
    </lineage>
</organism>
<feature type="active site" description="Nucleophile" evidence="2 3">
    <location>
        <position position="172"/>
    </location>
</feature>
<feature type="binding site" evidence="2">
    <location>
        <position position="370"/>
    </location>
    <ligand>
        <name>substrate</name>
    </ligand>
</feature>
<dbReference type="Gene3D" id="3.40.50.1820">
    <property type="entry name" value="alpha/beta hydrolase"/>
    <property type="match status" value="1"/>
</dbReference>
<dbReference type="HAMAP" id="MF_00296">
    <property type="entry name" value="MetX_acyltransf"/>
    <property type="match status" value="1"/>
</dbReference>
<evidence type="ECO:0000259" key="4">
    <source>
        <dbReference type="Pfam" id="PF00561"/>
    </source>
</evidence>
<keyword evidence="1 2" id="KW-0808">Transferase</keyword>
<dbReference type="InterPro" id="IPR000073">
    <property type="entry name" value="AB_hydrolase_1"/>
</dbReference>
<feature type="active site" evidence="2 3">
    <location>
        <position position="336"/>
    </location>
</feature>
<comment type="similarity">
    <text evidence="2">Belongs to the AB hydrolase superfamily. MetX family.</text>
</comment>
<name>A0A1I7FHM5_9BACL</name>
<dbReference type="GO" id="GO:0004414">
    <property type="term" value="F:homoserine O-acetyltransferase activity"/>
    <property type="evidence" value="ECO:0007669"/>
    <property type="project" value="UniProtKB-UniRule"/>
</dbReference>
<feature type="active site" evidence="2 3">
    <location>
        <position position="369"/>
    </location>
</feature>
<dbReference type="SUPFAM" id="SSF53474">
    <property type="entry name" value="alpha/beta-Hydrolases"/>
    <property type="match status" value="1"/>
</dbReference>
<dbReference type="NCBIfam" id="TIGR01392">
    <property type="entry name" value="homoserO_Ac_trn"/>
    <property type="match status" value="1"/>
</dbReference>
<dbReference type="NCBIfam" id="NF001209">
    <property type="entry name" value="PRK00175.1"/>
    <property type="match status" value="1"/>
</dbReference>
<keyword evidence="2" id="KW-0486">Methionine biosynthesis</keyword>
<dbReference type="STRING" id="392015.SAMN05421543_101259"/>
<dbReference type="GO" id="GO:0009086">
    <property type="term" value="P:methionine biosynthetic process"/>
    <property type="evidence" value="ECO:0007669"/>
    <property type="project" value="UniProtKB-UniRule"/>
</dbReference>